<accession>A0A7S7SJX4</accession>
<dbReference type="InterPro" id="IPR000182">
    <property type="entry name" value="GNAT_dom"/>
</dbReference>
<dbReference type="Gene3D" id="3.40.630.30">
    <property type="match status" value="1"/>
</dbReference>
<dbReference type="AlphaFoldDB" id="A0A7S7SJX4"/>
<evidence type="ECO:0000313" key="3">
    <source>
        <dbReference type="Proteomes" id="UP000593892"/>
    </source>
</evidence>
<evidence type="ECO:0000259" key="1">
    <source>
        <dbReference type="PROSITE" id="PS51186"/>
    </source>
</evidence>
<protein>
    <recommendedName>
        <fullName evidence="1">N-acetyltransferase domain-containing protein</fullName>
    </recommendedName>
</protein>
<evidence type="ECO:0000313" key="2">
    <source>
        <dbReference type="EMBL" id="QOY87173.1"/>
    </source>
</evidence>
<dbReference type="CDD" id="cd04301">
    <property type="entry name" value="NAT_SF"/>
    <property type="match status" value="1"/>
</dbReference>
<keyword evidence="3" id="KW-1185">Reference proteome</keyword>
<gene>
    <name evidence="2" type="ORF">IRI77_31080</name>
</gene>
<sequence>MNPIQIIEAGAARNLLDYVQAFQLWTPKPAASAMPCAGGLAAYTGPDSPLTTVKGAGPEIQESEIDAAELFFRRNHARQVIFECAPWLTEATVERLTRRGYTVAGTEVVVAAALPCAVEATVHSPVELTQDDWARVFTAAFALPAEGIWPLLARMAWRLPGAVNLGVVDADGQVMGCAQLAPAGEIAVLGNDGTLPAARGQGVQTALIRERLRRAMASEMQWAVAEVAGGSSSEKNYLRCGFERVYVRTSWKKEVDSAQRTK</sequence>
<dbReference type="GO" id="GO:0016747">
    <property type="term" value="F:acyltransferase activity, transferring groups other than amino-acyl groups"/>
    <property type="evidence" value="ECO:0007669"/>
    <property type="project" value="InterPro"/>
</dbReference>
<feature type="domain" description="N-acetyltransferase" evidence="1">
    <location>
        <begin position="120"/>
        <end position="262"/>
    </location>
</feature>
<dbReference type="RefSeq" id="WP_194448842.1">
    <property type="nucleotide sequence ID" value="NZ_CP063849.1"/>
</dbReference>
<dbReference type="InterPro" id="IPR016181">
    <property type="entry name" value="Acyl_CoA_acyltransferase"/>
</dbReference>
<dbReference type="EMBL" id="CP063849">
    <property type="protein sequence ID" value="QOY87173.1"/>
    <property type="molecule type" value="Genomic_DNA"/>
</dbReference>
<dbReference type="SUPFAM" id="SSF55729">
    <property type="entry name" value="Acyl-CoA N-acyltransferases (Nat)"/>
    <property type="match status" value="1"/>
</dbReference>
<proteinExistence type="predicted"/>
<dbReference type="KEGG" id="pfer:IRI77_31080"/>
<organism evidence="2 3">
    <name type="scientific">Paludibaculum fermentans</name>
    <dbReference type="NCBI Taxonomy" id="1473598"/>
    <lineage>
        <taxon>Bacteria</taxon>
        <taxon>Pseudomonadati</taxon>
        <taxon>Acidobacteriota</taxon>
        <taxon>Terriglobia</taxon>
        <taxon>Bryobacterales</taxon>
        <taxon>Bryobacteraceae</taxon>
        <taxon>Paludibaculum</taxon>
    </lineage>
</organism>
<dbReference type="Proteomes" id="UP000593892">
    <property type="component" value="Chromosome"/>
</dbReference>
<reference evidence="2 3" key="1">
    <citation type="submission" date="2020-10" db="EMBL/GenBank/DDBJ databases">
        <title>Complete genome sequence of Paludibaculum fermentans P105T, a facultatively anaerobic acidobacterium capable of dissimilatory Fe(III) reduction.</title>
        <authorList>
            <person name="Dedysh S.N."/>
            <person name="Beletsky A.V."/>
            <person name="Kulichevskaya I.S."/>
            <person name="Mardanov A.V."/>
            <person name="Ravin N.V."/>
        </authorList>
    </citation>
    <scope>NUCLEOTIDE SEQUENCE [LARGE SCALE GENOMIC DNA]</scope>
    <source>
        <strain evidence="2 3">P105</strain>
    </source>
</reference>
<name>A0A7S7SJX4_PALFE</name>
<dbReference type="PROSITE" id="PS51186">
    <property type="entry name" value="GNAT"/>
    <property type="match status" value="1"/>
</dbReference>